<sequence>MKTSTYTLGKAPENLTSNQAARLEMIADTNPRLFRGYKLKEQLRLALKYPDLEETKDEHKSFFWRATHSRIQVFKELAYKIRRHEKHILNTIETQLNNAKVESINDKIKLFLRKAYGCRNIQNMLDMI</sequence>
<organism evidence="2 3">
    <name type="scientific">Succinivibrio faecicola</name>
    <dbReference type="NCBI Taxonomy" id="2820300"/>
    <lineage>
        <taxon>Bacteria</taxon>
        <taxon>Pseudomonadati</taxon>
        <taxon>Pseudomonadota</taxon>
        <taxon>Gammaproteobacteria</taxon>
        <taxon>Aeromonadales</taxon>
        <taxon>Succinivibrionaceae</taxon>
        <taxon>Succinivibrio</taxon>
    </lineage>
</organism>
<dbReference type="InterPro" id="IPR002560">
    <property type="entry name" value="Transposase_DDE"/>
</dbReference>
<accession>A0ABS7DE04</accession>
<name>A0ABS7DE04_9GAMM</name>
<feature type="domain" description="Transposase IS204/IS1001/IS1096/IS1165 DDE" evidence="1">
    <location>
        <begin position="2"/>
        <end position="125"/>
    </location>
</feature>
<evidence type="ECO:0000313" key="2">
    <source>
        <dbReference type="EMBL" id="MBW7569529.1"/>
    </source>
</evidence>
<evidence type="ECO:0000259" key="1">
    <source>
        <dbReference type="Pfam" id="PF01610"/>
    </source>
</evidence>
<dbReference type="PANTHER" id="PTHR33498:SF1">
    <property type="entry name" value="TRANSPOSASE FOR INSERTION SEQUENCE ELEMENT IS1557"/>
    <property type="match status" value="1"/>
</dbReference>
<comment type="caution">
    <text evidence="2">The sequence shown here is derived from an EMBL/GenBank/DDBJ whole genome shotgun (WGS) entry which is preliminary data.</text>
</comment>
<dbReference type="EMBL" id="JAGFNY010000002">
    <property type="protein sequence ID" value="MBW7569529.1"/>
    <property type="molecule type" value="Genomic_DNA"/>
</dbReference>
<keyword evidence="3" id="KW-1185">Reference proteome</keyword>
<dbReference type="InterPro" id="IPR047951">
    <property type="entry name" value="Transpos_ISL3"/>
</dbReference>
<proteinExistence type="predicted"/>
<protein>
    <submittedName>
        <fullName evidence="2">Transposase</fullName>
    </submittedName>
</protein>
<evidence type="ECO:0000313" key="3">
    <source>
        <dbReference type="Proteomes" id="UP000731465"/>
    </source>
</evidence>
<dbReference type="RefSeq" id="WP_219936347.1">
    <property type="nucleotide sequence ID" value="NZ_JAGFNY010000002.1"/>
</dbReference>
<dbReference type="Pfam" id="PF01610">
    <property type="entry name" value="DDE_Tnp_ISL3"/>
    <property type="match status" value="1"/>
</dbReference>
<gene>
    <name evidence="2" type="ORF">J5V48_01305</name>
</gene>
<dbReference type="Proteomes" id="UP000731465">
    <property type="component" value="Unassembled WGS sequence"/>
</dbReference>
<reference evidence="2 3" key="1">
    <citation type="submission" date="2021-03" db="EMBL/GenBank/DDBJ databases">
        <title>Succinivibrio sp. nov. isolated from feces of cow.</title>
        <authorList>
            <person name="Choi J.-Y."/>
        </authorList>
    </citation>
    <scope>NUCLEOTIDE SEQUENCE [LARGE SCALE GENOMIC DNA]</scope>
    <source>
        <strain evidence="2 3">AGMB01872</strain>
    </source>
</reference>
<dbReference type="PANTHER" id="PTHR33498">
    <property type="entry name" value="TRANSPOSASE FOR INSERTION SEQUENCE ELEMENT IS1557"/>
    <property type="match status" value="1"/>
</dbReference>